<organism evidence="2 4">
    <name type="scientific">Emticicia agri</name>
    <dbReference type="NCBI Taxonomy" id="2492393"/>
    <lineage>
        <taxon>Bacteria</taxon>
        <taxon>Pseudomonadati</taxon>
        <taxon>Bacteroidota</taxon>
        <taxon>Cytophagia</taxon>
        <taxon>Cytophagales</taxon>
        <taxon>Leadbetterellaceae</taxon>
        <taxon>Emticicia</taxon>
    </lineage>
</organism>
<evidence type="ECO:0000313" key="4">
    <source>
        <dbReference type="Proteomes" id="UP000293162"/>
    </source>
</evidence>
<sequence>MQGNYEELLKLLLPAIIIENFELTSNKTTEEVKHLYLQEFNHIPKEFESQKLESKGFFDEITVQDFPIRGHKVFLHIKRRRWFSHTLGKVVYRNWELVADGTRMTQEFAAFLKAINRF</sequence>
<dbReference type="Proteomes" id="UP000293162">
    <property type="component" value="Unassembled WGS sequence"/>
</dbReference>
<dbReference type="EMBL" id="SEWF01000161">
    <property type="protein sequence ID" value="RYU90408.1"/>
    <property type="molecule type" value="Genomic_DNA"/>
</dbReference>
<comment type="caution">
    <text evidence="2">The sequence shown here is derived from an EMBL/GenBank/DDBJ whole genome shotgun (WGS) entry which is preliminary data.</text>
</comment>
<dbReference type="RefSeq" id="WP_130023127.1">
    <property type="nucleotide sequence ID" value="NZ_SEWF01000038.1"/>
</dbReference>
<protein>
    <submittedName>
        <fullName evidence="2">Transposase family protein</fullName>
    </submittedName>
</protein>
<evidence type="ECO:0000313" key="3">
    <source>
        <dbReference type="EMBL" id="RYU93706.1"/>
    </source>
</evidence>
<proteinExistence type="predicted"/>
<accession>A0A4Q5LUF6</accession>
<dbReference type="EMBL" id="SEWF01000038">
    <property type="protein sequence ID" value="RYU93706.1"/>
    <property type="molecule type" value="Genomic_DNA"/>
</dbReference>
<dbReference type="EMBL" id="SEWF01000056">
    <property type="protein sequence ID" value="RYU93119.1"/>
    <property type="molecule type" value="Genomic_DNA"/>
</dbReference>
<dbReference type="OrthoDB" id="1119824at2"/>
<evidence type="ECO:0000313" key="2">
    <source>
        <dbReference type="EMBL" id="RYU93119.1"/>
    </source>
</evidence>
<dbReference type="AlphaFoldDB" id="A0A4Q5LUF6"/>
<name>A0A4Q5LUF6_9BACT</name>
<keyword evidence="4" id="KW-1185">Reference proteome</keyword>
<reference evidence="2 4" key="1">
    <citation type="submission" date="2019-02" db="EMBL/GenBank/DDBJ databases">
        <title>Bacterial novel species Emticicia sp. 17J42-9 isolated from soil.</title>
        <authorList>
            <person name="Jung H.-Y."/>
        </authorList>
    </citation>
    <scope>NUCLEOTIDE SEQUENCE [LARGE SCALE GENOMIC DNA]</scope>
    <source>
        <strain evidence="2 4">17J42-9</strain>
    </source>
</reference>
<evidence type="ECO:0000313" key="1">
    <source>
        <dbReference type="EMBL" id="RYU90408.1"/>
    </source>
</evidence>
<gene>
    <name evidence="3" type="ORF">EWM59_20525</name>
    <name evidence="2" type="ORF">EWM59_23835</name>
    <name evidence="1" type="ORF">EWM59_27445</name>
</gene>